<proteinExistence type="predicted"/>
<sequence>MGLGNFQASCQYIARWKKRYDVPMRVETNESQKLPADYAEAIEVFRKAVSTLRRKHDYTDYNIANMDRTMVRMDCPATRKNNATYGFVYNGSGKWIHRVWGPNVDDVRRLLVLDQAPIPKTEAAREAFYARGTDTRRLHINTATLPTRKLAPKENLKRPSRQNIVDFVAEDTVRRSFQRCGISTRINGMEDGELNDRLASVDDAAEAGSGEHESQVDEALDIDL</sequence>
<evidence type="ECO:0000313" key="1">
    <source>
        <dbReference type="EMBL" id="KAG0424772.1"/>
    </source>
</evidence>
<name>A0AC60PVJ7_IXOPE</name>
<gene>
    <name evidence="1" type="ORF">HPB47_027993</name>
</gene>
<organism evidence="1 2">
    <name type="scientific">Ixodes persulcatus</name>
    <name type="common">Taiga tick</name>
    <dbReference type="NCBI Taxonomy" id="34615"/>
    <lineage>
        <taxon>Eukaryota</taxon>
        <taxon>Metazoa</taxon>
        <taxon>Ecdysozoa</taxon>
        <taxon>Arthropoda</taxon>
        <taxon>Chelicerata</taxon>
        <taxon>Arachnida</taxon>
        <taxon>Acari</taxon>
        <taxon>Parasitiformes</taxon>
        <taxon>Ixodida</taxon>
        <taxon>Ixodoidea</taxon>
        <taxon>Ixodidae</taxon>
        <taxon>Ixodinae</taxon>
        <taxon>Ixodes</taxon>
    </lineage>
</organism>
<evidence type="ECO:0000313" key="2">
    <source>
        <dbReference type="Proteomes" id="UP000805193"/>
    </source>
</evidence>
<dbReference type="EMBL" id="JABSTQ010009937">
    <property type="protein sequence ID" value="KAG0424772.1"/>
    <property type="molecule type" value="Genomic_DNA"/>
</dbReference>
<protein>
    <submittedName>
        <fullName evidence="1">Uncharacterized protein</fullName>
    </submittedName>
</protein>
<dbReference type="Proteomes" id="UP000805193">
    <property type="component" value="Unassembled WGS sequence"/>
</dbReference>
<reference evidence="1 2" key="1">
    <citation type="journal article" date="2020" name="Cell">
        <title>Large-Scale Comparative Analyses of Tick Genomes Elucidate Their Genetic Diversity and Vector Capacities.</title>
        <authorList>
            <consortium name="Tick Genome and Microbiome Consortium (TIGMIC)"/>
            <person name="Jia N."/>
            <person name="Wang J."/>
            <person name="Shi W."/>
            <person name="Du L."/>
            <person name="Sun Y."/>
            <person name="Zhan W."/>
            <person name="Jiang J.F."/>
            <person name="Wang Q."/>
            <person name="Zhang B."/>
            <person name="Ji P."/>
            <person name="Bell-Sakyi L."/>
            <person name="Cui X.M."/>
            <person name="Yuan T.T."/>
            <person name="Jiang B.G."/>
            <person name="Yang W.F."/>
            <person name="Lam T.T."/>
            <person name="Chang Q.C."/>
            <person name="Ding S.J."/>
            <person name="Wang X.J."/>
            <person name="Zhu J.G."/>
            <person name="Ruan X.D."/>
            <person name="Zhao L."/>
            <person name="Wei J.T."/>
            <person name="Ye R.Z."/>
            <person name="Que T.C."/>
            <person name="Du C.H."/>
            <person name="Zhou Y.H."/>
            <person name="Cheng J.X."/>
            <person name="Dai P.F."/>
            <person name="Guo W.B."/>
            <person name="Han X.H."/>
            <person name="Huang E.J."/>
            <person name="Li L.F."/>
            <person name="Wei W."/>
            <person name="Gao Y.C."/>
            <person name="Liu J.Z."/>
            <person name="Shao H.Z."/>
            <person name="Wang X."/>
            <person name="Wang C.C."/>
            <person name="Yang T.C."/>
            <person name="Huo Q.B."/>
            <person name="Li W."/>
            <person name="Chen H.Y."/>
            <person name="Chen S.E."/>
            <person name="Zhou L.G."/>
            <person name="Ni X.B."/>
            <person name="Tian J.H."/>
            <person name="Sheng Y."/>
            <person name="Liu T."/>
            <person name="Pan Y.S."/>
            <person name="Xia L.Y."/>
            <person name="Li J."/>
            <person name="Zhao F."/>
            <person name="Cao W.C."/>
        </authorList>
    </citation>
    <scope>NUCLEOTIDE SEQUENCE [LARGE SCALE GENOMIC DNA]</scope>
    <source>
        <strain evidence="1">Iper-2018</strain>
    </source>
</reference>
<accession>A0AC60PVJ7</accession>
<keyword evidence="2" id="KW-1185">Reference proteome</keyword>
<comment type="caution">
    <text evidence="1">The sequence shown here is derived from an EMBL/GenBank/DDBJ whole genome shotgun (WGS) entry which is preliminary data.</text>
</comment>